<evidence type="ECO:0000256" key="1">
    <source>
        <dbReference type="SAM" id="Phobius"/>
    </source>
</evidence>
<feature type="transmembrane region" description="Helical" evidence="1">
    <location>
        <begin position="40"/>
        <end position="60"/>
    </location>
</feature>
<comment type="caution">
    <text evidence="2">The sequence shown here is derived from an EMBL/GenBank/DDBJ whole genome shotgun (WGS) entry which is preliminary data.</text>
</comment>
<evidence type="ECO:0000313" key="2">
    <source>
        <dbReference type="EMBL" id="KAK7318175.1"/>
    </source>
</evidence>
<accession>A0AAN9KHV0</accession>
<dbReference type="AlphaFoldDB" id="A0AAN9KHV0"/>
<keyword evidence="1" id="KW-0472">Membrane</keyword>
<keyword evidence="1" id="KW-0812">Transmembrane</keyword>
<dbReference type="EMBL" id="JAYKXN010000001">
    <property type="protein sequence ID" value="KAK7318175.1"/>
    <property type="molecule type" value="Genomic_DNA"/>
</dbReference>
<gene>
    <name evidence="2" type="ORF">RJT34_02874</name>
</gene>
<name>A0AAN9KHV0_CLITE</name>
<keyword evidence="1" id="KW-1133">Transmembrane helix</keyword>
<proteinExistence type="predicted"/>
<protein>
    <submittedName>
        <fullName evidence="2">Uncharacterized protein</fullName>
    </submittedName>
</protein>
<evidence type="ECO:0000313" key="3">
    <source>
        <dbReference type="Proteomes" id="UP001359559"/>
    </source>
</evidence>
<dbReference type="Proteomes" id="UP001359559">
    <property type="component" value="Unassembled WGS sequence"/>
</dbReference>
<sequence length="77" mass="8664">MASNITMLSSSVGRQALYFKVAFCVWITHAQPQRAYAEVLLGHVALLDLVVIMPICIYLLRPFTFPLVNAQCDYDDT</sequence>
<reference evidence="2 3" key="1">
    <citation type="submission" date="2024-01" db="EMBL/GenBank/DDBJ databases">
        <title>The genomes of 5 underutilized Papilionoideae crops provide insights into root nodulation and disease resistance.</title>
        <authorList>
            <person name="Yuan L."/>
        </authorList>
    </citation>
    <scope>NUCLEOTIDE SEQUENCE [LARGE SCALE GENOMIC DNA]</scope>
    <source>
        <strain evidence="2">LY-2023</strain>
        <tissue evidence="2">Leaf</tissue>
    </source>
</reference>
<organism evidence="2 3">
    <name type="scientific">Clitoria ternatea</name>
    <name type="common">Butterfly pea</name>
    <dbReference type="NCBI Taxonomy" id="43366"/>
    <lineage>
        <taxon>Eukaryota</taxon>
        <taxon>Viridiplantae</taxon>
        <taxon>Streptophyta</taxon>
        <taxon>Embryophyta</taxon>
        <taxon>Tracheophyta</taxon>
        <taxon>Spermatophyta</taxon>
        <taxon>Magnoliopsida</taxon>
        <taxon>eudicotyledons</taxon>
        <taxon>Gunneridae</taxon>
        <taxon>Pentapetalae</taxon>
        <taxon>rosids</taxon>
        <taxon>fabids</taxon>
        <taxon>Fabales</taxon>
        <taxon>Fabaceae</taxon>
        <taxon>Papilionoideae</taxon>
        <taxon>50 kb inversion clade</taxon>
        <taxon>NPAAA clade</taxon>
        <taxon>indigoferoid/millettioid clade</taxon>
        <taxon>Phaseoleae</taxon>
        <taxon>Clitoria</taxon>
    </lineage>
</organism>
<keyword evidence="3" id="KW-1185">Reference proteome</keyword>